<keyword evidence="1 6" id="KW-0575">Peroxidase</keyword>
<reference evidence="8 9" key="1">
    <citation type="submission" date="2017-09" db="EMBL/GenBank/DDBJ databases">
        <authorList>
            <person name="Ehlers B."/>
            <person name="Leendertz F.H."/>
        </authorList>
    </citation>
    <scope>NUCLEOTIDE SEQUENCE [LARGE SCALE GENOMIC DNA]</scope>
    <source>
        <strain evidence="8 9">DSM 18289</strain>
    </source>
</reference>
<evidence type="ECO:0000259" key="7">
    <source>
        <dbReference type="Pfam" id="PF02627"/>
    </source>
</evidence>
<keyword evidence="9" id="KW-1185">Reference proteome</keyword>
<dbReference type="AlphaFoldDB" id="A0A285PGB1"/>
<comment type="function">
    <text evidence="6">Antioxidant protein with alkyl hydroperoxidase activity. Required for the reduction of the AhpC active site cysteine residues and for the regeneration of the AhpC enzyme activity.</text>
</comment>
<evidence type="ECO:0000256" key="5">
    <source>
        <dbReference type="ARBA" id="ARBA00023284"/>
    </source>
</evidence>
<evidence type="ECO:0000256" key="1">
    <source>
        <dbReference type="ARBA" id="ARBA00022559"/>
    </source>
</evidence>
<feature type="disulfide bond" description="Interchain (with AhpC); in linked form" evidence="6">
    <location>
        <position position="134"/>
    </location>
</feature>
<dbReference type="GO" id="GO:0032843">
    <property type="term" value="F:hydroperoxide reductase activity"/>
    <property type="evidence" value="ECO:0007669"/>
    <property type="project" value="InterPro"/>
</dbReference>
<feature type="domain" description="Carboxymuconolactone decarboxylase-like" evidence="7">
    <location>
        <begin position="100"/>
        <end position="171"/>
    </location>
</feature>
<feature type="active site" description="Cysteine sulfenic acid (-SOH) intermediate" evidence="6">
    <location>
        <position position="134"/>
    </location>
</feature>
<comment type="catalytic activity">
    <reaction evidence="6">
        <text>N(6)-[(R)-dihydrolipoyl]-L-lysyl-[lipoyl-carrier protein] + a hydroperoxide = N(6)-[(R)-lipoyl]-L-lysyl-[lipoyl-carrier protein] + an alcohol + H2O</text>
        <dbReference type="Rhea" id="RHEA:62636"/>
        <dbReference type="Rhea" id="RHEA-COMP:10502"/>
        <dbReference type="Rhea" id="RHEA-COMP:16355"/>
        <dbReference type="ChEBI" id="CHEBI:15377"/>
        <dbReference type="ChEBI" id="CHEBI:30879"/>
        <dbReference type="ChEBI" id="CHEBI:35924"/>
        <dbReference type="ChEBI" id="CHEBI:83099"/>
        <dbReference type="ChEBI" id="CHEBI:83100"/>
        <dbReference type="EC" id="1.11.1.28"/>
    </reaction>
</comment>
<sequence length="173" mass="18735">MTIDALKSQMPDFAKDVKLNLSNISGEEALSEQQKYGLMVACAIATRNKTVKDAFLAEAADKLSAEALTAAKGAATLMGMNNIYYRFVHMASNKEYGTIPAKLRMNFIARPGVDKIDFELWSLAVSAMNGCGMCIDSHENTLRQHGVTAEQVQISIRFAAIIQSAAIALEAAE</sequence>
<protein>
    <recommendedName>
        <fullName evidence="6">Alkyl hydroperoxide reductase AhpD</fullName>
        <ecNumber evidence="6">1.11.1.28</ecNumber>
    </recommendedName>
    <alternativeName>
        <fullName evidence="6">Alkylhydroperoxidase AhpD</fullName>
    </alternativeName>
</protein>
<dbReference type="GO" id="GO:0006979">
    <property type="term" value="P:response to oxidative stress"/>
    <property type="evidence" value="ECO:0007669"/>
    <property type="project" value="InterPro"/>
</dbReference>
<feature type="active site" description="Proton donor" evidence="6">
    <location>
        <position position="131"/>
    </location>
</feature>
<evidence type="ECO:0000256" key="6">
    <source>
        <dbReference type="HAMAP-Rule" id="MF_01676"/>
    </source>
</evidence>
<dbReference type="GO" id="GO:0045454">
    <property type="term" value="P:cell redox homeostasis"/>
    <property type="evidence" value="ECO:0007669"/>
    <property type="project" value="TreeGrafter"/>
</dbReference>
<dbReference type="Proteomes" id="UP000219439">
    <property type="component" value="Unassembled WGS sequence"/>
</dbReference>
<organism evidence="8 9">
    <name type="scientific">Cohaesibacter gelatinilyticus</name>
    <dbReference type="NCBI Taxonomy" id="372072"/>
    <lineage>
        <taxon>Bacteria</taxon>
        <taxon>Pseudomonadati</taxon>
        <taxon>Pseudomonadota</taxon>
        <taxon>Alphaproteobacteria</taxon>
        <taxon>Hyphomicrobiales</taxon>
        <taxon>Cohaesibacteraceae</taxon>
    </lineage>
</organism>
<dbReference type="NCBIfam" id="TIGR00777">
    <property type="entry name" value="ahpD"/>
    <property type="match status" value="1"/>
</dbReference>
<feature type="disulfide bond" evidence="6">
    <location>
        <begin position="131"/>
        <end position="134"/>
    </location>
</feature>
<dbReference type="Gene3D" id="1.20.1290.10">
    <property type="entry name" value="AhpD-like"/>
    <property type="match status" value="1"/>
</dbReference>
<dbReference type="NCBIfam" id="TIGR00778">
    <property type="entry name" value="ahpD_dom"/>
    <property type="match status" value="1"/>
</dbReference>
<proteinExistence type="inferred from homology"/>
<comment type="similarity">
    <text evidence="6">Belongs to the AhpD family.</text>
</comment>
<keyword evidence="3 6" id="KW-0560">Oxidoreductase</keyword>
<dbReference type="InterPro" id="IPR029032">
    <property type="entry name" value="AhpD-like"/>
</dbReference>
<keyword evidence="2 6" id="KW-0049">Antioxidant</keyword>
<dbReference type="EC" id="1.11.1.28" evidence="6"/>
<dbReference type="GO" id="GO:0051920">
    <property type="term" value="F:peroxiredoxin activity"/>
    <property type="evidence" value="ECO:0007669"/>
    <property type="project" value="InterPro"/>
</dbReference>
<dbReference type="SUPFAM" id="SSF69118">
    <property type="entry name" value="AhpD-like"/>
    <property type="match status" value="1"/>
</dbReference>
<dbReference type="Pfam" id="PF02627">
    <property type="entry name" value="CMD"/>
    <property type="match status" value="1"/>
</dbReference>
<dbReference type="InterPro" id="IPR003779">
    <property type="entry name" value="CMD-like"/>
</dbReference>
<dbReference type="HAMAP" id="MF_01676">
    <property type="entry name" value="AhpD"/>
    <property type="match status" value="1"/>
</dbReference>
<evidence type="ECO:0000256" key="3">
    <source>
        <dbReference type="ARBA" id="ARBA00023002"/>
    </source>
</evidence>
<dbReference type="RefSeq" id="WP_097155120.1">
    <property type="nucleotide sequence ID" value="NZ_OBEL01000005.1"/>
</dbReference>
<dbReference type="PANTHER" id="PTHR33930:SF7">
    <property type="entry name" value="ALKYL HYDROPEROXIDE REDUCTASE AHPD"/>
    <property type="match status" value="1"/>
</dbReference>
<gene>
    <name evidence="6" type="primary">ahpD</name>
    <name evidence="8" type="ORF">SAMN06265368_3875</name>
</gene>
<dbReference type="InterPro" id="IPR004675">
    <property type="entry name" value="AhpD_core"/>
</dbReference>
<evidence type="ECO:0000256" key="2">
    <source>
        <dbReference type="ARBA" id="ARBA00022862"/>
    </source>
</evidence>
<dbReference type="PANTHER" id="PTHR33930">
    <property type="entry name" value="ALKYL HYDROPEROXIDE REDUCTASE AHPD"/>
    <property type="match status" value="1"/>
</dbReference>
<name>A0A285PGB1_9HYPH</name>
<keyword evidence="4 6" id="KW-1015">Disulfide bond</keyword>
<dbReference type="GO" id="GO:0015036">
    <property type="term" value="F:disulfide oxidoreductase activity"/>
    <property type="evidence" value="ECO:0007669"/>
    <property type="project" value="TreeGrafter"/>
</dbReference>
<evidence type="ECO:0000313" key="8">
    <source>
        <dbReference type="EMBL" id="SNZ20765.1"/>
    </source>
</evidence>
<dbReference type="EMBL" id="OBEL01000005">
    <property type="protein sequence ID" value="SNZ20765.1"/>
    <property type="molecule type" value="Genomic_DNA"/>
</dbReference>
<evidence type="ECO:0000313" key="9">
    <source>
        <dbReference type="Proteomes" id="UP000219439"/>
    </source>
</evidence>
<evidence type="ECO:0000256" key="4">
    <source>
        <dbReference type="ARBA" id="ARBA00023157"/>
    </source>
</evidence>
<accession>A0A285PGB1</accession>
<dbReference type="OrthoDB" id="9801997at2"/>
<keyword evidence="5 6" id="KW-0676">Redox-active center</keyword>
<dbReference type="InterPro" id="IPR004674">
    <property type="entry name" value="AhpD"/>
</dbReference>